<evidence type="ECO:0000313" key="1">
    <source>
        <dbReference type="EMBL" id="CEK58898.1"/>
    </source>
</evidence>
<reference evidence="1" key="1">
    <citation type="submission" date="2014-12" db="EMBL/GenBank/DDBJ databases">
        <title>Insight into the proteome of Arion vulgaris.</title>
        <authorList>
            <person name="Aradska J."/>
            <person name="Bulat T."/>
            <person name="Smidak R."/>
            <person name="Sarate P."/>
            <person name="Gangsoo J."/>
            <person name="Sialana F."/>
            <person name="Bilban M."/>
            <person name="Lubec G."/>
        </authorList>
    </citation>
    <scope>NUCLEOTIDE SEQUENCE</scope>
    <source>
        <tissue evidence="1">Skin</tissue>
    </source>
</reference>
<proteinExistence type="predicted"/>
<sequence length="75" mass="8391">NVFSINKQNSCSILSTELPFKSNSQGQQPCLIFSSSALKSKYENADFRANRSILKVNSEKMNDDKINGCRNAFVN</sequence>
<feature type="non-terminal residue" evidence="1">
    <location>
        <position position="1"/>
    </location>
</feature>
<dbReference type="EMBL" id="HACG01012033">
    <property type="protein sequence ID" value="CEK58898.1"/>
    <property type="molecule type" value="Transcribed_RNA"/>
</dbReference>
<accession>A0A0B6YRQ0</accession>
<name>A0A0B6YRQ0_9EUPU</name>
<protein>
    <submittedName>
        <fullName evidence="1">Uncharacterized protein</fullName>
    </submittedName>
</protein>
<organism evidence="1">
    <name type="scientific">Arion vulgaris</name>
    <dbReference type="NCBI Taxonomy" id="1028688"/>
    <lineage>
        <taxon>Eukaryota</taxon>
        <taxon>Metazoa</taxon>
        <taxon>Spiralia</taxon>
        <taxon>Lophotrochozoa</taxon>
        <taxon>Mollusca</taxon>
        <taxon>Gastropoda</taxon>
        <taxon>Heterobranchia</taxon>
        <taxon>Euthyneura</taxon>
        <taxon>Panpulmonata</taxon>
        <taxon>Eupulmonata</taxon>
        <taxon>Stylommatophora</taxon>
        <taxon>Helicina</taxon>
        <taxon>Arionoidea</taxon>
        <taxon>Arionidae</taxon>
        <taxon>Arion</taxon>
    </lineage>
</organism>
<dbReference type="AlphaFoldDB" id="A0A0B6YRQ0"/>
<feature type="non-terminal residue" evidence="1">
    <location>
        <position position="75"/>
    </location>
</feature>
<gene>
    <name evidence="1" type="primary">ORF34522</name>
</gene>